<accession>A0A6G1KGI5</accession>
<dbReference type="EMBL" id="MU005766">
    <property type="protein sequence ID" value="KAF2712016.1"/>
    <property type="molecule type" value="Genomic_DNA"/>
</dbReference>
<protein>
    <submittedName>
        <fullName evidence="2">Uncharacterized protein</fullName>
    </submittedName>
</protein>
<feature type="region of interest" description="Disordered" evidence="1">
    <location>
        <begin position="1"/>
        <end position="40"/>
    </location>
</feature>
<dbReference type="AlphaFoldDB" id="A0A6G1KGI5"/>
<reference evidence="2" key="1">
    <citation type="journal article" date="2020" name="Stud. Mycol.">
        <title>101 Dothideomycetes genomes: a test case for predicting lifestyles and emergence of pathogens.</title>
        <authorList>
            <person name="Haridas S."/>
            <person name="Albert R."/>
            <person name="Binder M."/>
            <person name="Bloem J."/>
            <person name="Labutti K."/>
            <person name="Salamov A."/>
            <person name="Andreopoulos B."/>
            <person name="Baker S."/>
            <person name="Barry K."/>
            <person name="Bills G."/>
            <person name="Bluhm B."/>
            <person name="Cannon C."/>
            <person name="Castanera R."/>
            <person name="Culley D."/>
            <person name="Daum C."/>
            <person name="Ezra D."/>
            <person name="Gonzalez J."/>
            <person name="Henrissat B."/>
            <person name="Kuo A."/>
            <person name="Liang C."/>
            <person name="Lipzen A."/>
            <person name="Lutzoni F."/>
            <person name="Magnuson J."/>
            <person name="Mondo S."/>
            <person name="Nolan M."/>
            <person name="Ohm R."/>
            <person name="Pangilinan J."/>
            <person name="Park H.-J."/>
            <person name="Ramirez L."/>
            <person name="Alfaro M."/>
            <person name="Sun H."/>
            <person name="Tritt A."/>
            <person name="Yoshinaga Y."/>
            <person name="Zwiers L.-H."/>
            <person name="Turgeon B."/>
            <person name="Goodwin S."/>
            <person name="Spatafora J."/>
            <person name="Crous P."/>
            <person name="Grigoriev I."/>
        </authorList>
    </citation>
    <scope>NUCLEOTIDE SEQUENCE</scope>
    <source>
        <strain evidence="2">CBS 279.74</strain>
    </source>
</reference>
<keyword evidence="3" id="KW-1185">Reference proteome</keyword>
<sequence length="177" mass="19778">MSRALSQPDQAGHHGYDATRGVEKEKKRRRRKTSLDHRSQMTDDTITVAAVAMGRLCSFDSEGGGKGLETVGTSAVDDTQRGPCAYCLPINYLSCPTCPTCPWCPIVLQYLQATIRRLVICEPTSQPANQLISRPTLPEAPRIHPFTTSHKIRPCSIRPRHVPDCRPRCLHMLTWDI</sequence>
<gene>
    <name evidence="2" type="ORF">K504DRAFT_192740</name>
</gene>
<dbReference type="Proteomes" id="UP000799428">
    <property type="component" value="Unassembled WGS sequence"/>
</dbReference>
<name>A0A6G1KGI5_9PLEO</name>
<organism evidence="2 3">
    <name type="scientific">Pleomassaria siparia CBS 279.74</name>
    <dbReference type="NCBI Taxonomy" id="1314801"/>
    <lineage>
        <taxon>Eukaryota</taxon>
        <taxon>Fungi</taxon>
        <taxon>Dikarya</taxon>
        <taxon>Ascomycota</taxon>
        <taxon>Pezizomycotina</taxon>
        <taxon>Dothideomycetes</taxon>
        <taxon>Pleosporomycetidae</taxon>
        <taxon>Pleosporales</taxon>
        <taxon>Pleomassariaceae</taxon>
        <taxon>Pleomassaria</taxon>
    </lineage>
</organism>
<evidence type="ECO:0000256" key="1">
    <source>
        <dbReference type="SAM" id="MobiDB-lite"/>
    </source>
</evidence>
<evidence type="ECO:0000313" key="3">
    <source>
        <dbReference type="Proteomes" id="UP000799428"/>
    </source>
</evidence>
<evidence type="ECO:0000313" key="2">
    <source>
        <dbReference type="EMBL" id="KAF2712016.1"/>
    </source>
</evidence>
<proteinExistence type="predicted"/>
<feature type="compositionally biased region" description="Basic and acidic residues" evidence="1">
    <location>
        <begin position="11"/>
        <end position="25"/>
    </location>
</feature>